<feature type="transmembrane region" description="Helical" evidence="7">
    <location>
        <begin position="442"/>
        <end position="463"/>
    </location>
</feature>
<keyword evidence="4" id="KW-0378">Hydrolase</keyword>
<evidence type="ECO:0000256" key="1">
    <source>
        <dbReference type="ARBA" id="ARBA00001947"/>
    </source>
</evidence>
<accession>A0A5K7ZTR5</accession>
<dbReference type="EMBL" id="AP021876">
    <property type="protein sequence ID" value="BBO83605.1"/>
    <property type="molecule type" value="Genomic_DNA"/>
</dbReference>
<dbReference type="KEGG" id="dov:DSCO28_41710"/>
<keyword evidence="7" id="KW-1133">Transmembrane helix</keyword>
<dbReference type="InterPro" id="IPR001915">
    <property type="entry name" value="Peptidase_M48"/>
</dbReference>
<evidence type="ECO:0000256" key="6">
    <source>
        <dbReference type="ARBA" id="ARBA00023049"/>
    </source>
</evidence>
<sequence>MRHLGADIRKIALPVDRIAAGVRQTLSALGWRILDEQVDDGFQIIHAAGNLSGGLAFRVASGRQRVEWRLRKLSTGYTRLETRYGLDPRFRRRFWSALVLLALLSLLFYDSGESILMAMFAHASTETTVPFWAYAISLCISAGFLLACFALAISAIGGNVRFSRIIERLGMGLEREHGHVELKVLQSDYLFPDIFLLLLFSLIGFILFLILEWIRPGHGGLFHFPGFWSIFCLLGVLLALIVPSLLYRGFKERLSFIILAIAVLIPVLMVYGLPTINLWLPDRILTMSPTVASGAPAEAVHRLMRLYPEHINSLVFFLTAGNLAILLLAAIMAAGIPTLAEQLIRERTNYFLTAPRRSTYRRALEANDFSRVFVLFVLIFWLLVTAMLYWVLYTGMSVFEWGLWGRQVWFATQAGRVFFDTLHLIASAILVPMGVDNLAVPAARAMALIYGIPLVAIIAFLVARRWTAWRRKRKLLRGRSSTRSERGMQALASHCDHIAHENGLRRPLIVVDASPLPVLQCFFMGFPHFRSALVVSWGCLRLTDHEIEGLLAHELFHIQRHTLRWYLLGLLSDITFFGTGFLTVLTNSFDNERAADRFALEWLRKRHIPVADYTRALRIVSMAASARRMGGFSLMASALRESRQTEDLAPTPKGRWRLLIDLYFGDTVASYIHPPLESRIAAIEAMDACHHPSIQGPGKPAG</sequence>
<dbReference type="GO" id="GO:0006508">
    <property type="term" value="P:proteolysis"/>
    <property type="evidence" value="ECO:0007669"/>
    <property type="project" value="UniProtKB-KW"/>
</dbReference>
<protein>
    <recommendedName>
        <fullName evidence="8">Peptidase M48 domain-containing protein</fullName>
    </recommendedName>
</protein>
<evidence type="ECO:0000256" key="7">
    <source>
        <dbReference type="SAM" id="Phobius"/>
    </source>
</evidence>
<keyword evidence="2" id="KW-0645">Protease</keyword>
<dbReference type="AlphaFoldDB" id="A0A5K7ZTR5"/>
<dbReference type="GO" id="GO:0046872">
    <property type="term" value="F:metal ion binding"/>
    <property type="evidence" value="ECO:0007669"/>
    <property type="project" value="UniProtKB-KW"/>
</dbReference>
<dbReference type="Pfam" id="PF01435">
    <property type="entry name" value="Peptidase_M48"/>
    <property type="match status" value="1"/>
</dbReference>
<feature type="transmembrane region" description="Helical" evidence="7">
    <location>
        <begin position="131"/>
        <end position="156"/>
    </location>
</feature>
<evidence type="ECO:0000256" key="3">
    <source>
        <dbReference type="ARBA" id="ARBA00022723"/>
    </source>
</evidence>
<feature type="transmembrane region" description="Helical" evidence="7">
    <location>
        <begin position="565"/>
        <end position="585"/>
    </location>
</feature>
<dbReference type="GO" id="GO:0004222">
    <property type="term" value="F:metalloendopeptidase activity"/>
    <property type="evidence" value="ECO:0007669"/>
    <property type="project" value="InterPro"/>
</dbReference>
<proteinExistence type="predicted"/>
<feature type="transmembrane region" description="Helical" evidence="7">
    <location>
        <begin position="94"/>
        <end position="111"/>
    </location>
</feature>
<evidence type="ECO:0000259" key="8">
    <source>
        <dbReference type="Pfam" id="PF01435"/>
    </source>
</evidence>
<evidence type="ECO:0000256" key="5">
    <source>
        <dbReference type="ARBA" id="ARBA00022833"/>
    </source>
</evidence>
<comment type="cofactor">
    <cofactor evidence="1">
        <name>Zn(2+)</name>
        <dbReference type="ChEBI" id="CHEBI:29105"/>
    </cofactor>
</comment>
<evidence type="ECO:0000256" key="4">
    <source>
        <dbReference type="ARBA" id="ARBA00022801"/>
    </source>
</evidence>
<feature type="domain" description="Peptidase M48" evidence="8">
    <location>
        <begin position="491"/>
        <end position="686"/>
    </location>
</feature>
<evidence type="ECO:0000313" key="9">
    <source>
        <dbReference type="EMBL" id="BBO83605.1"/>
    </source>
</evidence>
<name>A0A5K7ZTR5_9BACT</name>
<reference evidence="9 10" key="1">
    <citation type="submission" date="2019-11" db="EMBL/GenBank/DDBJ databases">
        <title>Comparative genomics of hydrocarbon-degrading Desulfosarcina strains.</title>
        <authorList>
            <person name="Watanabe M."/>
            <person name="Kojima H."/>
            <person name="Fukui M."/>
        </authorList>
    </citation>
    <scope>NUCLEOTIDE SEQUENCE [LARGE SCALE GENOMIC DNA]</scope>
    <source>
        <strain evidence="9 10">28bB2T</strain>
    </source>
</reference>
<keyword evidence="5" id="KW-0862">Zinc</keyword>
<dbReference type="Proteomes" id="UP000425960">
    <property type="component" value="Chromosome"/>
</dbReference>
<keyword evidence="7" id="KW-0472">Membrane</keyword>
<gene>
    <name evidence="9" type="ORF">DSCO28_41710</name>
</gene>
<dbReference type="RefSeq" id="WP_155323770.1">
    <property type="nucleotide sequence ID" value="NZ_AP021876.1"/>
</dbReference>
<keyword evidence="3" id="KW-0479">Metal-binding</keyword>
<keyword evidence="6" id="KW-0482">Metalloprotease</keyword>
<feature type="transmembrane region" description="Helical" evidence="7">
    <location>
        <begin position="314"/>
        <end position="340"/>
    </location>
</feature>
<dbReference type="Gene3D" id="3.30.2010.10">
    <property type="entry name" value="Metalloproteases ('zincins'), catalytic domain"/>
    <property type="match status" value="1"/>
</dbReference>
<evidence type="ECO:0000256" key="2">
    <source>
        <dbReference type="ARBA" id="ARBA00022670"/>
    </source>
</evidence>
<feature type="transmembrane region" description="Helical" evidence="7">
    <location>
        <begin position="372"/>
        <end position="392"/>
    </location>
</feature>
<evidence type="ECO:0000313" key="10">
    <source>
        <dbReference type="Proteomes" id="UP000425960"/>
    </source>
</evidence>
<feature type="transmembrane region" description="Helical" evidence="7">
    <location>
        <begin position="226"/>
        <end position="247"/>
    </location>
</feature>
<feature type="transmembrane region" description="Helical" evidence="7">
    <location>
        <begin position="254"/>
        <end position="273"/>
    </location>
</feature>
<keyword evidence="7" id="KW-0812">Transmembrane</keyword>
<feature type="transmembrane region" description="Helical" evidence="7">
    <location>
        <begin position="194"/>
        <end position="214"/>
    </location>
</feature>
<organism evidence="9 10">
    <name type="scientific">Desulfosarcina ovata subsp. sediminis</name>
    <dbReference type="NCBI Taxonomy" id="885957"/>
    <lineage>
        <taxon>Bacteria</taxon>
        <taxon>Pseudomonadati</taxon>
        <taxon>Thermodesulfobacteriota</taxon>
        <taxon>Desulfobacteria</taxon>
        <taxon>Desulfobacterales</taxon>
        <taxon>Desulfosarcinaceae</taxon>
        <taxon>Desulfosarcina</taxon>
    </lineage>
</organism>